<evidence type="ECO:0000256" key="1">
    <source>
        <dbReference type="SAM" id="Phobius"/>
    </source>
</evidence>
<accession>A0AAV4M3G6</accession>
<comment type="caution">
    <text evidence="2">The sequence shown here is derived from an EMBL/GenBank/DDBJ whole genome shotgun (WGS) entry which is preliminary data.</text>
</comment>
<keyword evidence="1" id="KW-0472">Membrane</keyword>
<keyword evidence="1" id="KW-0812">Transmembrane</keyword>
<keyword evidence="1" id="KW-1133">Transmembrane helix</keyword>
<reference evidence="2 3" key="1">
    <citation type="submission" date="2021-06" db="EMBL/GenBank/DDBJ databases">
        <title>Caerostris extrusa draft genome.</title>
        <authorList>
            <person name="Kono N."/>
            <person name="Arakawa K."/>
        </authorList>
    </citation>
    <scope>NUCLEOTIDE SEQUENCE [LARGE SCALE GENOMIC DNA]</scope>
</reference>
<dbReference type="AlphaFoldDB" id="A0AAV4M3G6"/>
<evidence type="ECO:0000313" key="3">
    <source>
        <dbReference type="Proteomes" id="UP001054945"/>
    </source>
</evidence>
<proteinExistence type="predicted"/>
<keyword evidence="3" id="KW-1185">Reference proteome</keyword>
<name>A0AAV4M3G6_CAEEX</name>
<sequence>MNWTRRGLELPYAFLMPTIFFYFFSEILVYETQINLVAMIIIAAGENQGNNPSLFESVRQSFIRRCALCNEVHWRRFKELLQQFCLLYASQVVTSQHKYMLSNECFLHLYLCFVSSHTL</sequence>
<organism evidence="2 3">
    <name type="scientific">Caerostris extrusa</name>
    <name type="common">Bark spider</name>
    <name type="synonym">Caerostris bankana</name>
    <dbReference type="NCBI Taxonomy" id="172846"/>
    <lineage>
        <taxon>Eukaryota</taxon>
        <taxon>Metazoa</taxon>
        <taxon>Ecdysozoa</taxon>
        <taxon>Arthropoda</taxon>
        <taxon>Chelicerata</taxon>
        <taxon>Arachnida</taxon>
        <taxon>Araneae</taxon>
        <taxon>Araneomorphae</taxon>
        <taxon>Entelegynae</taxon>
        <taxon>Araneoidea</taxon>
        <taxon>Araneidae</taxon>
        <taxon>Caerostris</taxon>
    </lineage>
</organism>
<dbReference type="Proteomes" id="UP001054945">
    <property type="component" value="Unassembled WGS sequence"/>
</dbReference>
<evidence type="ECO:0000313" key="2">
    <source>
        <dbReference type="EMBL" id="GIX66498.1"/>
    </source>
</evidence>
<protein>
    <submittedName>
        <fullName evidence="2">Uncharacterized protein</fullName>
    </submittedName>
</protein>
<gene>
    <name evidence="2" type="ORF">CEXT_636271</name>
</gene>
<dbReference type="EMBL" id="BPLR01001794">
    <property type="protein sequence ID" value="GIX66498.1"/>
    <property type="molecule type" value="Genomic_DNA"/>
</dbReference>
<feature type="transmembrane region" description="Helical" evidence="1">
    <location>
        <begin position="12"/>
        <end position="30"/>
    </location>
</feature>